<feature type="chain" id="PRO_5042260705" evidence="2">
    <location>
        <begin position="16"/>
        <end position="247"/>
    </location>
</feature>
<keyword evidence="4" id="KW-1185">Reference proteome</keyword>
<reference evidence="3" key="3">
    <citation type="submission" date="2023-05" db="EMBL/GenBank/DDBJ databases">
        <authorList>
            <person name="Smith C.H."/>
        </authorList>
    </citation>
    <scope>NUCLEOTIDE SEQUENCE</scope>
    <source>
        <strain evidence="3">CHS0354</strain>
        <tissue evidence="3">Mantle</tissue>
    </source>
</reference>
<organism evidence="3 4">
    <name type="scientific">Potamilus streckersoni</name>
    <dbReference type="NCBI Taxonomy" id="2493646"/>
    <lineage>
        <taxon>Eukaryota</taxon>
        <taxon>Metazoa</taxon>
        <taxon>Spiralia</taxon>
        <taxon>Lophotrochozoa</taxon>
        <taxon>Mollusca</taxon>
        <taxon>Bivalvia</taxon>
        <taxon>Autobranchia</taxon>
        <taxon>Heteroconchia</taxon>
        <taxon>Palaeoheterodonta</taxon>
        <taxon>Unionida</taxon>
        <taxon>Unionoidea</taxon>
        <taxon>Unionidae</taxon>
        <taxon>Ambleminae</taxon>
        <taxon>Lampsilini</taxon>
        <taxon>Potamilus</taxon>
    </lineage>
</organism>
<evidence type="ECO:0000313" key="3">
    <source>
        <dbReference type="EMBL" id="KAK3582797.1"/>
    </source>
</evidence>
<dbReference type="EMBL" id="JAEAOA010002087">
    <property type="protein sequence ID" value="KAK3582797.1"/>
    <property type="molecule type" value="Genomic_DNA"/>
</dbReference>
<protein>
    <submittedName>
        <fullName evidence="3">Uncharacterized protein</fullName>
    </submittedName>
</protein>
<reference evidence="3" key="1">
    <citation type="journal article" date="2021" name="Genome Biol. Evol.">
        <title>A High-Quality Reference Genome for a Parasitic Bivalve with Doubly Uniparental Inheritance (Bivalvia: Unionida).</title>
        <authorList>
            <person name="Smith C.H."/>
        </authorList>
    </citation>
    <scope>NUCLEOTIDE SEQUENCE</scope>
    <source>
        <strain evidence="3">CHS0354</strain>
    </source>
</reference>
<evidence type="ECO:0000256" key="2">
    <source>
        <dbReference type="SAM" id="SignalP"/>
    </source>
</evidence>
<feature type="region of interest" description="Disordered" evidence="1">
    <location>
        <begin position="95"/>
        <end position="116"/>
    </location>
</feature>
<dbReference type="AlphaFoldDB" id="A0AAE0VMZ2"/>
<evidence type="ECO:0000256" key="1">
    <source>
        <dbReference type="SAM" id="MobiDB-lite"/>
    </source>
</evidence>
<comment type="caution">
    <text evidence="3">The sequence shown here is derived from an EMBL/GenBank/DDBJ whole genome shotgun (WGS) entry which is preliminary data.</text>
</comment>
<dbReference type="Proteomes" id="UP001195483">
    <property type="component" value="Unassembled WGS sequence"/>
</dbReference>
<name>A0AAE0VMZ2_9BIVA</name>
<evidence type="ECO:0000313" key="4">
    <source>
        <dbReference type="Proteomes" id="UP001195483"/>
    </source>
</evidence>
<proteinExistence type="predicted"/>
<sequence>MKSVIILCCIALAKGHFGYSFGSRGFPFRVGPMGGGGGGVEEMNQGGTTMVAGPASIGFGRGQSVSTRRGTVSSAVGKGIRRAPQNAGQIVKVGPFTSVTGPVGTDNPTPGSGDGNGPAVDFNSAFGGYGPWGWKRIGANPNVVASGTSAAISARGIAASSAVRSRESGQQIGIRSSGKGKPIWRPYGQIGVADSVSSFVGTSLGDFPYGGISGGLGEGSNFGDGIGSGGDDVITGGIGIYPFIKKY</sequence>
<gene>
    <name evidence="3" type="ORF">CHS0354_035733</name>
</gene>
<feature type="signal peptide" evidence="2">
    <location>
        <begin position="1"/>
        <end position="15"/>
    </location>
</feature>
<reference evidence="3" key="2">
    <citation type="journal article" date="2021" name="Genome Biol. Evol.">
        <title>Developing a high-quality reference genome for a parasitic bivalve with doubly uniparental inheritance (Bivalvia: Unionida).</title>
        <authorList>
            <person name="Smith C.H."/>
        </authorList>
    </citation>
    <scope>NUCLEOTIDE SEQUENCE</scope>
    <source>
        <strain evidence="3">CHS0354</strain>
        <tissue evidence="3">Mantle</tissue>
    </source>
</reference>
<keyword evidence="2" id="KW-0732">Signal</keyword>
<accession>A0AAE0VMZ2</accession>